<reference evidence="4 5" key="1">
    <citation type="submission" date="2016-08" db="EMBL/GenBank/DDBJ databases">
        <title>A Parts List for Fungal Cellulosomes Revealed by Comparative Genomics.</title>
        <authorList>
            <consortium name="DOE Joint Genome Institute"/>
            <person name="Haitjema C.H."/>
            <person name="Gilmore S.P."/>
            <person name="Henske J.K."/>
            <person name="Solomon K.V."/>
            <person name="De Groot R."/>
            <person name="Kuo A."/>
            <person name="Mondo S.J."/>
            <person name="Salamov A.A."/>
            <person name="Labutti K."/>
            <person name="Zhao Z."/>
            <person name="Chiniquy J."/>
            <person name="Barry K."/>
            <person name="Brewer H.M."/>
            <person name="Purvine S.O."/>
            <person name="Wright A.T."/>
            <person name="Boxma B."/>
            <person name="Van Alen T."/>
            <person name="Hackstein J.H."/>
            <person name="Baker S.E."/>
            <person name="Grigoriev I.V."/>
            <person name="O'Malley M.A."/>
        </authorList>
    </citation>
    <scope>NUCLEOTIDE SEQUENCE [LARGE SCALE GENOMIC DNA]</scope>
    <source>
        <strain evidence="4 5">G1</strain>
    </source>
</reference>
<evidence type="ECO:0000313" key="5">
    <source>
        <dbReference type="Proteomes" id="UP000193920"/>
    </source>
</evidence>
<feature type="region of interest" description="Disordered" evidence="2">
    <location>
        <begin position="1216"/>
        <end position="1255"/>
    </location>
</feature>
<dbReference type="PROSITE" id="PS50294">
    <property type="entry name" value="WD_REPEATS_REGION"/>
    <property type="match status" value="1"/>
</dbReference>
<gene>
    <name evidence="4" type="ORF">LY90DRAFT_675434</name>
</gene>
<dbReference type="InterPro" id="IPR052779">
    <property type="entry name" value="WDR62"/>
</dbReference>
<dbReference type="InterPro" id="IPR001680">
    <property type="entry name" value="WD40_rpt"/>
</dbReference>
<dbReference type="Pfam" id="PF24782">
    <property type="entry name" value="WD40_MABP1-WDR62_2nd"/>
    <property type="match status" value="1"/>
</dbReference>
<evidence type="ECO:0000256" key="2">
    <source>
        <dbReference type="SAM" id="MobiDB-lite"/>
    </source>
</evidence>
<keyword evidence="1" id="KW-0853">WD repeat</keyword>
<sequence length="1487" mass="167979">MFPKRNVYTSKYSIQKKKKKQTSTELFLERTLGFTLEKQTAFALCARDHLIAYPSGCVVTLFDYEKGKQVGFLVAPLIIDNANKSSVSNHKNLRDSNLSLNSISNLNNNNAVLPKTISCLCFSHTGTYLAVGEIGHNPRIIVWNYKTKEVLAELRDHKFGIQVVAFSPKNQFTLISIGNQNDRKILEGQSAQLHQHRDKNFVDVICQTNSKTGLVRTYVLSDNCTLIWFESDNTWEGFVHLKTNYAYSLSASNNLIVVGCCNGIVRFYDPEKNAIVFTAPRPHPLGVDIAVNNGSSYTSGSKSNDVYPCTIALAIDPENEILACVYSDRSLYIWNIQNFEVPRKKASFLYHSDSIWGVEIYPLALSGMSITQRGLITKLSDNKSVFPPNTFLTYSSDGTVRFWNLDHMTHSQNFASFINSPTRENSMVGNNIDPSTISPFPRHSEGIKKSIYTRQALKILYVDPEYIKMLKSETRGMDNTTCGVRSACISGNGRYLATGDRLGNIRIYDLEDEYKNIIYAEVHNSEVLSLDFSIPSFDEEGKKLYLVSSSRDRLIHVFELSEKLKFLTSLDDHSASITTVRFSNKENKVISCSADKSMIFRNKEEIKSPNNNGSSINYSKYNTISVRSTIYDFDIDSNKDKVVSVSQDKKISEYDIKSGKIITSWPCSDPPEKEYSVVSNNTIDSGLIKIALDPSGKYAAVCSMDKCIRLLDLENKTCISRGFGHSELITGVHFTMDGKRLISTSTDGCIFVWKLDPNIVKDIKARLSKKVGIIWPSSLVSEDYVKTPVKIKFDVNYDELPRWAKEQIDMEELNEDSTENNNNNNTENSNINNDSSNISKSMENSKSNNIDKNTNNNFIIKNITNNSSPTMNDTNSTKNLTVNSKHSQNINNNQVQNQKLIDNLNKKITSLRLSDNVEQPLIKGVWEKRVSPDGVSLYTDFPNIKPIAKPIDRNERRYSIEAITFINSPKSLSFPVPLKSDLAEIVGNQNNGEEIFIEEDDDDSDSSQSELDDDNLIVDKNDLDAVRVSDEALKVITSKNMKNGLAPESLNNSMTNIKDKSYKNKSASQLNLKIDTSFNSLNKLDHYSSFNNLTQDAYNSNDSLSKIDNKSFDSLSKKPNDLSEEKEANIDKDDSTSNLLIRKAPAIPRVNYDNITFEEYLNQPVPPTPMRLSITSKFWEARSPNPNANKSIINMQQRKRGIPLNVETLLMSEGFGYEEDSDSDSDDNDNNNNNDDDDEIDFSNEKPFYDNMKKENEEKNNKKLLFKRLLMAQEVEKTRIRLNSISNIDSINMMNKNVIQNQNIKKPSSSLSNKPINDINNSNNKLNISSSSNADNKTINNNLLTNNKINNNTTTTTANANNNNNNIKYNKLNNNEINNNVSHKDSNNNIKIKNNNRSNSQKIYSKLKMIKSITNDLMETLNYLQSEERKSSIDNIRRNQDQILINEINKTINGMISKMGTSLNISSINDVKLYISMLNKALNKSNK</sequence>
<dbReference type="Gene3D" id="2.130.10.10">
    <property type="entry name" value="YVTN repeat-like/Quinoprotein amine dehydrogenase"/>
    <property type="match status" value="4"/>
</dbReference>
<dbReference type="PANTHER" id="PTHR45589:SF1">
    <property type="entry name" value="WD REPEAT DOMAIN 62, ISOFORM G"/>
    <property type="match status" value="1"/>
</dbReference>
<feature type="region of interest" description="Disordered" evidence="2">
    <location>
        <begin position="1112"/>
        <end position="1131"/>
    </location>
</feature>
<keyword evidence="5" id="KW-1185">Reference proteome</keyword>
<feature type="domain" description="MABP1/WDR62 second WD40" evidence="3">
    <location>
        <begin position="375"/>
        <end position="755"/>
    </location>
</feature>
<dbReference type="InterPro" id="IPR011047">
    <property type="entry name" value="Quinoprotein_ADH-like_sf"/>
</dbReference>
<feature type="compositionally biased region" description="Acidic residues" evidence="2">
    <location>
        <begin position="1216"/>
        <end position="1242"/>
    </location>
</feature>
<dbReference type="InterPro" id="IPR056162">
    <property type="entry name" value="WD40_MABP1-WDR62_2nd"/>
</dbReference>
<evidence type="ECO:0000256" key="1">
    <source>
        <dbReference type="PROSITE-ProRule" id="PRU00221"/>
    </source>
</evidence>
<dbReference type="Pfam" id="PF00400">
    <property type="entry name" value="WD40"/>
    <property type="match status" value="1"/>
</dbReference>
<dbReference type="PANTHER" id="PTHR45589">
    <property type="entry name" value="WD REPEAT DOMAIN 62, ISOFORM G"/>
    <property type="match status" value="1"/>
</dbReference>
<feature type="repeat" description="WD" evidence="1">
    <location>
        <begin position="722"/>
        <end position="756"/>
    </location>
</feature>
<evidence type="ECO:0000313" key="4">
    <source>
        <dbReference type="EMBL" id="ORY23729.1"/>
    </source>
</evidence>
<dbReference type="PROSITE" id="PS50082">
    <property type="entry name" value="WD_REPEATS_2"/>
    <property type="match status" value="1"/>
</dbReference>
<comment type="caution">
    <text evidence="4">The sequence shown here is derived from an EMBL/GenBank/DDBJ whole genome shotgun (WGS) entry which is preliminary data.</text>
</comment>
<evidence type="ECO:0000259" key="3">
    <source>
        <dbReference type="Pfam" id="PF24782"/>
    </source>
</evidence>
<dbReference type="Proteomes" id="UP000193920">
    <property type="component" value="Unassembled WGS sequence"/>
</dbReference>
<dbReference type="SUPFAM" id="SSF50998">
    <property type="entry name" value="Quinoprotein alcohol dehydrogenase-like"/>
    <property type="match status" value="1"/>
</dbReference>
<dbReference type="InterPro" id="IPR015943">
    <property type="entry name" value="WD40/YVTN_repeat-like_dom_sf"/>
</dbReference>
<feature type="region of interest" description="Disordered" evidence="2">
    <location>
        <begin position="813"/>
        <end position="854"/>
    </location>
</feature>
<proteinExistence type="predicted"/>
<dbReference type="STRING" id="1754190.A0A1Y2AMB8"/>
<dbReference type="SUPFAM" id="SSF50960">
    <property type="entry name" value="TolB, C-terminal domain"/>
    <property type="match status" value="1"/>
</dbReference>
<protein>
    <submittedName>
        <fullName evidence="4">WD40 repeat-like protein</fullName>
    </submittedName>
</protein>
<organism evidence="4 5">
    <name type="scientific">Neocallimastix californiae</name>
    <dbReference type="NCBI Taxonomy" id="1754190"/>
    <lineage>
        <taxon>Eukaryota</taxon>
        <taxon>Fungi</taxon>
        <taxon>Fungi incertae sedis</taxon>
        <taxon>Chytridiomycota</taxon>
        <taxon>Chytridiomycota incertae sedis</taxon>
        <taxon>Neocallimastigomycetes</taxon>
        <taxon>Neocallimastigales</taxon>
        <taxon>Neocallimastigaceae</taxon>
        <taxon>Neocallimastix</taxon>
    </lineage>
</organism>
<dbReference type="SMART" id="SM00320">
    <property type="entry name" value="WD40"/>
    <property type="match status" value="11"/>
</dbReference>
<name>A0A1Y2AMB8_9FUNG</name>
<feature type="compositionally biased region" description="Low complexity" evidence="2">
    <location>
        <begin position="819"/>
        <end position="854"/>
    </location>
</feature>
<dbReference type="EMBL" id="MCOG01000230">
    <property type="protein sequence ID" value="ORY23729.1"/>
    <property type="molecule type" value="Genomic_DNA"/>
</dbReference>
<dbReference type="OrthoDB" id="6252103at2759"/>
<feature type="compositionally biased region" description="Basic and acidic residues" evidence="2">
    <location>
        <begin position="1243"/>
        <end position="1255"/>
    </location>
</feature>
<accession>A0A1Y2AMB8</accession>